<dbReference type="EMBL" id="FNDU01000001">
    <property type="protein sequence ID" value="SDH37721.1"/>
    <property type="molecule type" value="Genomic_DNA"/>
</dbReference>
<organism evidence="7 8">
    <name type="scientific">Alteribacillus bidgolensis</name>
    <dbReference type="NCBI Taxonomy" id="930129"/>
    <lineage>
        <taxon>Bacteria</taxon>
        <taxon>Bacillati</taxon>
        <taxon>Bacillota</taxon>
        <taxon>Bacilli</taxon>
        <taxon>Bacillales</taxon>
        <taxon>Bacillaceae</taxon>
        <taxon>Alteribacillus</taxon>
    </lineage>
</organism>
<gene>
    <name evidence="7" type="ORF">SAMN05216352_101112</name>
</gene>
<dbReference type="InterPro" id="IPR050768">
    <property type="entry name" value="UPF0353/GerABKA_families"/>
</dbReference>
<dbReference type="GO" id="GO:0009847">
    <property type="term" value="P:spore germination"/>
    <property type="evidence" value="ECO:0007669"/>
    <property type="project" value="UniProtKB-UniRule"/>
</dbReference>
<evidence type="ECO:0000256" key="6">
    <source>
        <dbReference type="SAM" id="Phobius"/>
    </source>
</evidence>
<keyword evidence="3 4" id="KW-0472">Membrane</keyword>
<keyword evidence="8" id="KW-1185">Reference proteome</keyword>
<feature type="compositionally biased region" description="Basic residues" evidence="5">
    <location>
        <begin position="1"/>
        <end position="20"/>
    </location>
</feature>
<evidence type="ECO:0000256" key="3">
    <source>
        <dbReference type="ARBA" id="ARBA00023136"/>
    </source>
</evidence>
<dbReference type="InterPro" id="IPR004995">
    <property type="entry name" value="Spore_Ger"/>
</dbReference>
<dbReference type="PANTHER" id="PTHR22550:SF9">
    <property type="entry name" value="STAGE V SPORULATION PROTEIN AF"/>
    <property type="match status" value="1"/>
</dbReference>
<feature type="compositionally biased region" description="Basic and acidic residues" evidence="5">
    <location>
        <begin position="21"/>
        <end position="32"/>
    </location>
</feature>
<feature type="transmembrane region" description="Helical" evidence="6">
    <location>
        <begin position="313"/>
        <end position="334"/>
    </location>
</feature>
<evidence type="ECO:0000313" key="7">
    <source>
        <dbReference type="EMBL" id="SDH37721.1"/>
    </source>
</evidence>
<protein>
    <submittedName>
        <fullName evidence="7">Stage V sporulation protein AF</fullName>
    </submittedName>
</protein>
<feature type="transmembrane region" description="Helical" evidence="6">
    <location>
        <begin position="373"/>
        <end position="393"/>
    </location>
</feature>
<keyword evidence="6" id="KW-0812">Transmembrane</keyword>
<evidence type="ECO:0000256" key="1">
    <source>
        <dbReference type="ARBA" id="ARBA00004141"/>
    </source>
</evidence>
<proteinExistence type="inferred from homology"/>
<evidence type="ECO:0000256" key="2">
    <source>
        <dbReference type="ARBA" id="ARBA00005278"/>
    </source>
</evidence>
<sequence length="512" mass="58538">MIRRKKWKSRSFHSDHRHKRQSEDKNEETPISKHLEVNEKELKDRLGIGVSFDVGIRKLEILGKEIQIYFVNGLCDMEYIIELLKELMDLEARGRETPHVREAIENHLTHVQVEYKDTLEDCIVEMLSGLIFILVEGEDRAFVVDVRNYPGRGPEEPDNEKVIRGARDGYTENIIENTALTRRRIRDERLRHEILRVGVRSKTDICISYIEGVADPNLVKIVRKELESIKIDGLPMADKVVEEYMVNQGNNPFPLVRYTERPDVAALHLFEGHVIVIVDATPSVIITPTTVFHHVQHAEEYRQAPFIGTFIKWIRFIGMFISLFVLPLWLLFVLEPNLLPDQFNYIGPSEDANVSEFMQIIIADVGLELLRMAAIHTPSPLTTALGLVAALLLGEVAIEVGLFTSEVVLYVALSAIGAYSNPSYELAIAIKMIRLLLLIVVVSFGSIGFVMASTILFLMLIQIRSLNKPYLWPLIPFDPQSLWQIVMRTTVPNLRRRPRIVHPQDTIKQTSE</sequence>
<feature type="transmembrane region" description="Helical" evidence="6">
    <location>
        <begin position="432"/>
        <end position="461"/>
    </location>
</feature>
<keyword evidence="6" id="KW-1133">Transmembrane helix</keyword>
<evidence type="ECO:0000313" key="8">
    <source>
        <dbReference type="Proteomes" id="UP000199017"/>
    </source>
</evidence>
<name>A0A1G8BWZ2_9BACI</name>
<dbReference type="PANTHER" id="PTHR22550">
    <property type="entry name" value="SPORE GERMINATION PROTEIN"/>
    <property type="match status" value="1"/>
</dbReference>
<reference evidence="7 8" key="1">
    <citation type="submission" date="2016-10" db="EMBL/GenBank/DDBJ databases">
        <authorList>
            <person name="de Groot N.N."/>
        </authorList>
    </citation>
    <scope>NUCLEOTIDE SEQUENCE [LARGE SCALE GENOMIC DNA]</scope>
    <source>
        <strain evidence="8">P4B,CCM 7963,CECT 7998,DSM 25260,IBRC-M 10614,KCTC 13821</strain>
    </source>
</reference>
<dbReference type="STRING" id="930129.SAMN05216352_101112"/>
<dbReference type="GO" id="GO:0005886">
    <property type="term" value="C:plasma membrane"/>
    <property type="evidence" value="ECO:0007669"/>
    <property type="project" value="UniProtKB-SubCell"/>
</dbReference>
<feature type="transmembrane region" description="Helical" evidence="6">
    <location>
        <begin position="400"/>
        <end position="420"/>
    </location>
</feature>
<evidence type="ECO:0000256" key="5">
    <source>
        <dbReference type="SAM" id="MobiDB-lite"/>
    </source>
</evidence>
<dbReference type="AlphaFoldDB" id="A0A1G8BWZ2"/>
<comment type="similarity">
    <text evidence="2 4">Belongs to the GerABKA family.</text>
</comment>
<accession>A0A1G8BWZ2</accession>
<comment type="subcellular location">
    <subcellularLocation>
        <location evidence="4">Cell membrane</location>
    </subcellularLocation>
    <subcellularLocation>
        <location evidence="1">Membrane</location>
        <topology evidence="1">Multi-pass membrane protein</topology>
    </subcellularLocation>
</comment>
<dbReference type="PIRSF" id="PIRSF005690">
    <property type="entry name" value="GerBA"/>
    <property type="match status" value="1"/>
</dbReference>
<evidence type="ECO:0000256" key="4">
    <source>
        <dbReference type="PIRNR" id="PIRNR005690"/>
    </source>
</evidence>
<dbReference type="Pfam" id="PF03323">
    <property type="entry name" value="GerA"/>
    <property type="match status" value="1"/>
</dbReference>
<dbReference type="Proteomes" id="UP000199017">
    <property type="component" value="Unassembled WGS sequence"/>
</dbReference>
<feature type="region of interest" description="Disordered" evidence="5">
    <location>
        <begin position="1"/>
        <end position="32"/>
    </location>
</feature>